<gene>
    <name evidence="3" type="ORF">GR206_30125</name>
</gene>
<dbReference type="EMBL" id="WUEP01000033">
    <property type="protein sequence ID" value="NEH95218.1"/>
    <property type="molecule type" value="Genomic_DNA"/>
</dbReference>
<feature type="transmembrane region" description="Helical" evidence="2">
    <location>
        <begin position="39"/>
        <end position="62"/>
    </location>
</feature>
<proteinExistence type="predicted"/>
<feature type="coiled-coil region" evidence="1">
    <location>
        <begin position="66"/>
        <end position="93"/>
    </location>
</feature>
<keyword evidence="2" id="KW-0812">Transmembrane</keyword>
<protein>
    <submittedName>
        <fullName evidence="3">Uncharacterized protein</fullName>
    </submittedName>
</protein>
<keyword evidence="2" id="KW-0472">Membrane</keyword>
<reference evidence="3 4" key="1">
    <citation type="submission" date="2019-12" db="EMBL/GenBank/DDBJ databases">
        <title>Rhizobium genotypes associated with high levels of biological nitrogen fixation by grain legumes in a temperate-maritime cropping system.</title>
        <authorList>
            <person name="Maluk M."/>
            <person name="Francesc Ferrando Molina F."/>
            <person name="Lopez Del Egido L."/>
            <person name="Lafos M."/>
            <person name="Langarica-Fuentes A."/>
            <person name="Gebre Yohannes G."/>
            <person name="Young M.W."/>
            <person name="Martin P."/>
            <person name="Gantlett R."/>
            <person name="Kenicer G."/>
            <person name="Hawes C."/>
            <person name="Begg G.S."/>
            <person name="Quilliam R.S."/>
            <person name="Squire G.R."/>
            <person name="Poole P.S."/>
            <person name="Young P.W."/>
            <person name="Iannetta P.M."/>
            <person name="James E.K."/>
        </authorList>
    </citation>
    <scope>NUCLEOTIDE SEQUENCE [LARGE SCALE GENOMIC DNA]</scope>
    <source>
        <strain evidence="3 4">JHI2449</strain>
    </source>
</reference>
<sequence length="289" mass="32337">MTDETKSSALAAAKEELEITKIKLEITDLSKPWWQRFTVSAPFATIFVAIIGYVTVFQTGYFDQRRIRLDKEVTELTLTKEKLTKQNTDLEKSIRENAVIFKASLVKYLTVANLEVMSYIFVPFEPTEYCNVGKAAVEGNILIGGPFESSGFAFSAYFFRHIELPKAGMSATASKKLDGLLETLASEFEMGSNSTFKNLMAKHNIEEFGRPFGDLSGPMELEPKARQILCDRDQTANFSASEIETAKAQFEQFSGARATFSFVVEWTFRILAAEVSLMPASDLFGQPEK</sequence>
<name>A0A6N9ZRB4_9HYPH</name>
<evidence type="ECO:0000256" key="1">
    <source>
        <dbReference type="SAM" id="Coils"/>
    </source>
</evidence>
<evidence type="ECO:0000313" key="4">
    <source>
        <dbReference type="Proteomes" id="UP000468864"/>
    </source>
</evidence>
<dbReference type="AlphaFoldDB" id="A0A6N9ZRB4"/>
<organism evidence="3 4">
    <name type="scientific">Rhizobium laguerreae</name>
    <dbReference type="NCBI Taxonomy" id="1076926"/>
    <lineage>
        <taxon>Bacteria</taxon>
        <taxon>Pseudomonadati</taxon>
        <taxon>Pseudomonadota</taxon>
        <taxon>Alphaproteobacteria</taxon>
        <taxon>Hyphomicrobiales</taxon>
        <taxon>Rhizobiaceae</taxon>
        <taxon>Rhizobium/Agrobacterium group</taxon>
        <taxon>Rhizobium</taxon>
    </lineage>
</organism>
<evidence type="ECO:0000313" key="3">
    <source>
        <dbReference type="EMBL" id="NEH95218.1"/>
    </source>
</evidence>
<comment type="caution">
    <text evidence="3">The sequence shown here is derived from an EMBL/GenBank/DDBJ whole genome shotgun (WGS) entry which is preliminary data.</text>
</comment>
<keyword evidence="2" id="KW-1133">Transmembrane helix</keyword>
<evidence type="ECO:0000256" key="2">
    <source>
        <dbReference type="SAM" id="Phobius"/>
    </source>
</evidence>
<accession>A0A6N9ZRB4</accession>
<dbReference type="Proteomes" id="UP000468864">
    <property type="component" value="Unassembled WGS sequence"/>
</dbReference>
<dbReference type="RefSeq" id="WP_027668480.1">
    <property type="nucleotide sequence ID" value="NZ_WUEP01000033.1"/>
</dbReference>
<keyword evidence="1" id="KW-0175">Coiled coil</keyword>